<name>A0ABP6V973_9GAMM</name>
<dbReference type="InterPro" id="IPR011057">
    <property type="entry name" value="Mss4-like_sf"/>
</dbReference>
<evidence type="ECO:0000313" key="7">
    <source>
        <dbReference type="Proteomes" id="UP001500795"/>
    </source>
</evidence>
<accession>A0ABP6V973</accession>
<evidence type="ECO:0000259" key="5">
    <source>
        <dbReference type="PROSITE" id="PS51891"/>
    </source>
</evidence>
<comment type="caution">
    <text evidence="6">The sequence shown here is derived from an EMBL/GenBank/DDBJ whole genome shotgun (WGS) entry which is preliminary data.</text>
</comment>
<evidence type="ECO:0000256" key="3">
    <source>
        <dbReference type="ARBA" id="ARBA00022833"/>
    </source>
</evidence>
<dbReference type="Gene3D" id="3.90.1590.10">
    <property type="entry name" value="glutathione-dependent formaldehyde- activating enzyme (gfa)"/>
    <property type="match status" value="1"/>
</dbReference>
<dbReference type="EMBL" id="BAABCX010000001">
    <property type="protein sequence ID" value="GAA3530874.1"/>
    <property type="molecule type" value="Genomic_DNA"/>
</dbReference>
<dbReference type="InterPro" id="IPR006913">
    <property type="entry name" value="CENP-V/GFA"/>
</dbReference>
<keyword evidence="2" id="KW-0479">Metal-binding</keyword>
<dbReference type="RefSeq" id="WP_344954924.1">
    <property type="nucleotide sequence ID" value="NZ_BAABCX010000001.1"/>
</dbReference>
<dbReference type="Pfam" id="PF04828">
    <property type="entry name" value="GFA"/>
    <property type="match status" value="1"/>
</dbReference>
<proteinExistence type="inferred from homology"/>
<keyword evidence="3" id="KW-0862">Zinc</keyword>
<evidence type="ECO:0000256" key="2">
    <source>
        <dbReference type="ARBA" id="ARBA00022723"/>
    </source>
</evidence>
<dbReference type="Proteomes" id="UP001500795">
    <property type="component" value="Unassembled WGS sequence"/>
</dbReference>
<evidence type="ECO:0000256" key="1">
    <source>
        <dbReference type="ARBA" id="ARBA00005495"/>
    </source>
</evidence>
<reference evidence="7" key="1">
    <citation type="journal article" date="2019" name="Int. J. Syst. Evol. Microbiol.">
        <title>The Global Catalogue of Microorganisms (GCM) 10K type strain sequencing project: providing services to taxonomists for standard genome sequencing and annotation.</title>
        <authorList>
            <consortium name="The Broad Institute Genomics Platform"/>
            <consortium name="The Broad Institute Genome Sequencing Center for Infectious Disease"/>
            <person name="Wu L."/>
            <person name="Ma J."/>
        </authorList>
    </citation>
    <scope>NUCLEOTIDE SEQUENCE [LARGE SCALE GENOMIC DNA]</scope>
    <source>
        <strain evidence="7">JCM 17110</strain>
    </source>
</reference>
<organism evidence="6 7">
    <name type="scientific">Zobellella aerophila</name>
    <dbReference type="NCBI Taxonomy" id="870480"/>
    <lineage>
        <taxon>Bacteria</taxon>
        <taxon>Pseudomonadati</taxon>
        <taxon>Pseudomonadota</taxon>
        <taxon>Gammaproteobacteria</taxon>
        <taxon>Aeromonadales</taxon>
        <taxon>Aeromonadaceae</taxon>
        <taxon>Zobellella</taxon>
    </lineage>
</organism>
<evidence type="ECO:0000313" key="6">
    <source>
        <dbReference type="EMBL" id="GAA3530874.1"/>
    </source>
</evidence>
<sequence length="132" mass="14797">MKGTCLCESVTIEANDAKEFEACHCGICRRWGGGPLLAVHCGADVVITGSESIKSYASSEWADRGFCVNCGTHLYYHLKHSNEYIVPLGLFQSESGFRFKQQIFIDKKPDCYDFANQTEHLTEQQVFEKFGA</sequence>
<dbReference type="PANTHER" id="PTHR33337:SF40">
    <property type="entry name" value="CENP-V_GFA DOMAIN-CONTAINING PROTEIN-RELATED"/>
    <property type="match status" value="1"/>
</dbReference>
<keyword evidence="7" id="KW-1185">Reference proteome</keyword>
<dbReference type="PANTHER" id="PTHR33337">
    <property type="entry name" value="GFA DOMAIN-CONTAINING PROTEIN"/>
    <property type="match status" value="1"/>
</dbReference>
<dbReference type="PROSITE" id="PS51891">
    <property type="entry name" value="CENP_V_GFA"/>
    <property type="match status" value="1"/>
</dbReference>
<feature type="domain" description="CENP-V/GFA" evidence="5">
    <location>
        <begin position="1"/>
        <end position="113"/>
    </location>
</feature>
<dbReference type="SUPFAM" id="SSF51316">
    <property type="entry name" value="Mss4-like"/>
    <property type="match status" value="1"/>
</dbReference>
<protein>
    <submittedName>
        <fullName evidence="6">GFA family protein</fullName>
    </submittedName>
</protein>
<keyword evidence="4" id="KW-0456">Lyase</keyword>
<comment type="similarity">
    <text evidence="1">Belongs to the Gfa family.</text>
</comment>
<gene>
    <name evidence="6" type="ORF">GCM10022394_07690</name>
</gene>
<evidence type="ECO:0000256" key="4">
    <source>
        <dbReference type="ARBA" id="ARBA00023239"/>
    </source>
</evidence>